<dbReference type="AlphaFoldDB" id="A0AAE0I777"/>
<dbReference type="Proteomes" id="UP001286456">
    <property type="component" value="Unassembled WGS sequence"/>
</dbReference>
<protein>
    <submittedName>
        <fullName evidence="1">Uncharacterized protein</fullName>
    </submittedName>
</protein>
<sequence>MSLSYKRLRVMTRDDIERTYPLIIQWVKSPSLALLTDEFAFTTSNWPSERSHELGYFHDMTARHTSDEKYWPNDVDQESHDAIVAYIHTLGLSAEGTKAMVDAFEWKRKNVSSAEAVFTAGTVAEKNRHYAVAATAVLVSLCKHITTLHLGGISCQYSGVPEWEYFIKSNYGLLPKAARGLQHLKRVEFPTPSWDTDPLCHGNDRCSRVDILEYLRGFHRLPAIESLIMNGVEEYQSWRALFPPATSSLTTIRLTRVNIPSETLATIIRVPRRLEEFTLTVGGLSTLDGGSAVVYPKTLGKCLLAHKDTLRVLDLDFETYSTALEDEDKQDLEELVFYDGGEEERYAQDKDIYFDMDVEASTTGGGPLFPEDLPDTRTYGRTIGSLHDFSALRRLSISVNALLGRCVSEVRGKELVKFWDQPPFQLIDALPSGLEFFCLYEYRKGANAELDEHVAEFMEKKGERLPQLREVRGVDEGVESVREEKDLDHMYRLPKAELGWVEA</sequence>
<gene>
    <name evidence="1" type="ORF">B0T19DRAFT_273448</name>
</gene>
<name>A0AAE0I777_9PEZI</name>
<reference evidence="1" key="1">
    <citation type="journal article" date="2023" name="Mol. Phylogenet. Evol.">
        <title>Genome-scale phylogeny and comparative genomics of the fungal order Sordariales.</title>
        <authorList>
            <person name="Hensen N."/>
            <person name="Bonometti L."/>
            <person name="Westerberg I."/>
            <person name="Brannstrom I.O."/>
            <person name="Guillou S."/>
            <person name="Cros-Aarteil S."/>
            <person name="Calhoun S."/>
            <person name="Haridas S."/>
            <person name="Kuo A."/>
            <person name="Mondo S."/>
            <person name="Pangilinan J."/>
            <person name="Riley R."/>
            <person name="LaButti K."/>
            <person name="Andreopoulos B."/>
            <person name="Lipzen A."/>
            <person name="Chen C."/>
            <person name="Yan M."/>
            <person name="Daum C."/>
            <person name="Ng V."/>
            <person name="Clum A."/>
            <person name="Steindorff A."/>
            <person name="Ohm R.A."/>
            <person name="Martin F."/>
            <person name="Silar P."/>
            <person name="Natvig D.O."/>
            <person name="Lalanne C."/>
            <person name="Gautier V."/>
            <person name="Ament-Velasquez S.L."/>
            <person name="Kruys A."/>
            <person name="Hutchinson M.I."/>
            <person name="Powell A.J."/>
            <person name="Barry K."/>
            <person name="Miller A.N."/>
            <person name="Grigoriev I.V."/>
            <person name="Debuchy R."/>
            <person name="Gladieux P."/>
            <person name="Hiltunen Thoren M."/>
            <person name="Johannesson H."/>
        </authorList>
    </citation>
    <scope>NUCLEOTIDE SEQUENCE</scope>
    <source>
        <strain evidence="1">SMH4131-1</strain>
    </source>
</reference>
<proteinExistence type="predicted"/>
<accession>A0AAE0I777</accession>
<keyword evidence="2" id="KW-1185">Reference proteome</keyword>
<reference evidence="1" key="2">
    <citation type="submission" date="2023-06" db="EMBL/GenBank/DDBJ databases">
        <authorList>
            <consortium name="Lawrence Berkeley National Laboratory"/>
            <person name="Haridas S."/>
            <person name="Hensen N."/>
            <person name="Bonometti L."/>
            <person name="Westerberg I."/>
            <person name="Brannstrom I.O."/>
            <person name="Guillou S."/>
            <person name="Cros-Aarteil S."/>
            <person name="Calhoun S."/>
            <person name="Kuo A."/>
            <person name="Mondo S."/>
            <person name="Pangilinan J."/>
            <person name="Riley R."/>
            <person name="Labutti K."/>
            <person name="Andreopoulos B."/>
            <person name="Lipzen A."/>
            <person name="Chen C."/>
            <person name="Yanf M."/>
            <person name="Daum C."/>
            <person name="Ng V."/>
            <person name="Clum A."/>
            <person name="Steindorff A."/>
            <person name="Ohm R."/>
            <person name="Martin F."/>
            <person name="Silar P."/>
            <person name="Natvig D."/>
            <person name="Lalanne C."/>
            <person name="Gautier V."/>
            <person name="Ament-Velasquez S.L."/>
            <person name="Kruys A."/>
            <person name="Hutchinson M.I."/>
            <person name="Powell A.J."/>
            <person name="Barry K."/>
            <person name="Miller A.N."/>
            <person name="Grigoriev I.V."/>
            <person name="Debuchy R."/>
            <person name="Gladieux P."/>
            <person name="Thoren M.H."/>
            <person name="Johannesson H."/>
        </authorList>
    </citation>
    <scope>NUCLEOTIDE SEQUENCE</scope>
    <source>
        <strain evidence="1">SMH4131-1</strain>
    </source>
</reference>
<comment type="caution">
    <text evidence="1">The sequence shown here is derived from an EMBL/GenBank/DDBJ whole genome shotgun (WGS) entry which is preliminary data.</text>
</comment>
<evidence type="ECO:0000313" key="2">
    <source>
        <dbReference type="Proteomes" id="UP001286456"/>
    </source>
</evidence>
<organism evidence="1 2">
    <name type="scientific">Cercophora scortea</name>
    <dbReference type="NCBI Taxonomy" id="314031"/>
    <lineage>
        <taxon>Eukaryota</taxon>
        <taxon>Fungi</taxon>
        <taxon>Dikarya</taxon>
        <taxon>Ascomycota</taxon>
        <taxon>Pezizomycotina</taxon>
        <taxon>Sordariomycetes</taxon>
        <taxon>Sordariomycetidae</taxon>
        <taxon>Sordariales</taxon>
        <taxon>Lasiosphaeriaceae</taxon>
        <taxon>Cercophora</taxon>
    </lineage>
</organism>
<evidence type="ECO:0000313" key="1">
    <source>
        <dbReference type="EMBL" id="KAK3319854.1"/>
    </source>
</evidence>
<dbReference type="EMBL" id="JAUEPO010000006">
    <property type="protein sequence ID" value="KAK3319854.1"/>
    <property type="molecule type" value="Genomic_DNA"/>
</dbReference>